<proteinExistence type="predicted"/>
<dbReference type="OrthoDB" id="7874789at2"/>
<reference evidence="7 8" key="1">
    <citation type="journal article" date="2013" name="Genome Announc.">
        <title>Genome Sequence of Sporolactobacillus laevolacticus DSM442, an Efficient Polymer-Grade D-Lactate Producer from Agricultural Waste Cottonseed as a Nitrogen Source.</title>
        <authorList>
            <person name="Wang H."/>
            <person name="Wang L."/>
            <person name="Ju J."/>
            <person name="Yu B."/>
            <person name="Ma Y."/>
        </authorList>
    </citation>
    <scope>NUCLEOTIDE SEQUENCE [LARGE SCALE GENOMIC DNA]</scope>
    <source>
        <strain evidence="7 8">DSM 442</strain>
    </source>
</reference>
<dbReference type="PANTHER" id="PTHR30086:SF6">
    <property type="entry name" value="AMINO ACID EFFLUX PROTEIN YCGF-RELATED"/>
    <property type="match status" value="1"/>
</dbReference>
<dbReference type="eggNOG" id="COG1280">
    <property type="taxonomic scope" value="Bacteria"/>
</dbReference>
<comment type="subcellular location">
    <subcellularLocation>
        <location evidence="1">Cell membrane</location>
        <topology evidence="1">Multi-pass membrane protein</topology>
    </subcellularLocation>
</comment>
<dbReference type="Proteomes" id="UP000018296">
    <property type="component" value="Unassembled WGS sequence"/>
</dbReference>
<organism evidence="7 8">
    <name type="scientific">Sporolactobacillus laevolacticus DSM 442</name>
    <dbReference type="NCBI Taxonomy" id="1395513"/>
    <lineage>
        <taxon>Bacteria</taxon>
        <taxon>Bacillati</taxon>
        <taxon>Bacillota</taxon>
        <taxon>Bacilli</taxon>
        <taxon>Bacillales</taxon>
        <taxon>Sporolactobacillaceae</taxon>
        <taxon>Sporolactobacillus</taxon>
    </lineage>
</organism>
<feature type="transmembrane region" description="Helical" evidence="6">
    <location>
        <begin position="72"/>
        <end position="89"/>
    </location>
</feature>
<evidence type="ECO:0000256" key="1">
    <source>
        <dbReference type="ARBA" id="ARBA00004651"/>
    </source>
</evidence>
<gene>
    <name evidence="7" type="ORF">P343_14525</name>
</gene>
<dbReference type="GO" id="GO:0005886">
    <property type="term" value="C:plasma membrane"/>
    <property type="evidence" value="ECO:0007669"/>
    <property type="project" value="UniProtKB-SubCell"/>
</dbReference>
<name>V6IUU7_9BACL</name>
<dbReference type="RefSeq" id="WP_023511132.1">
    <property type="nucleotide sequence ID" value="NZ_AWTC01000016.1"/>
</dbReference>
<evidence type="ECO:0000313" key="7">
    <source>
        <dbReference type="EMBL" id="EST10810.1"/>
    </source>
</evidence>
<keyword evidence="2" id="KW-1003">Cell membrane</keyword>
<accession>V6IUU7</accession>
<evidence type="ECO:0000256" key="4">
    <source>
        <dbReference type="ARBA" id="ARBA00022989"/>
    </source>
</evidence>
<dbReference type="PANTHER" id="PTHR30086">
    <property type="entry name" value="ARGININE EXPORTER PROTEIN ARGO"/>
    <property type="match status" value="1"/>
</dbReference>
<evidence type="ECO:0000256" key="3">
    <source>
        <dbReference type="ARBA" id="ARBA00022692"/>
    </source>
</evidence>
<feature type="transmembrane region" description="Helical" evidence="6">
    <location>
        <begin position="110"/>
        <end position="132"/>
    </location>
</feature>
<dbReference type="InterPro" id="IPR001123">
    <property type="entry name" value="LeuE-type"/>
</dbReference>
<dbReference type="EMBL" id="AWTC01000016">
    <property type="protein sequence ID" value="EST10810.1"/>
    <property type="molecule type" value="Genomic_DNA"/>
</dbReference>
<evidence type="ECO:0000256" key="2">
    <source>
        <dbReference type="ARBA" id="ARBA00022475"/>
    </source>
</evidence>
<dbReference type="GO" id="GO:0015171">
    <property type="term" value="F:amino acid transmembrane transporter activity"/>
    <property type="evidence" value="ECO:0007669"/>
    <property type="project" value="TreeGrafter"/>
</dbReference>
<dbReference type="STRING" id="1395513.P343_14525"/>
<comment type="caution">
    <text evidence="7">The sequence shown here is derived from an EMBL/GenBank/DDBJ whole genome shotgun (WGS) entry which is preliminary data.</text>
</comment>
<feature type="transmembrane region" description="Helical" evidence="6">
    <location>
        <begin position="39"/>
        <end position="60"/>
    </location>
</feature>
<feature type="transmembrane region" description="Helical" evidence="6">
    <location>
        <begin position="182"/>
        <end position="203"/>
    </location>
</feature>
<dbReference type="PATRIC" id="fig|1395513.3.peg.2950"/>
<sequence length="213" mass="23624">MIGTYFTYTLLGLSLALPAGAMTVEMMKQGLKNGFFRGWFVGIGGMTIDLTLIILIYLGFSPFLTQPYIKMIMWFIGFFFLLYIGYDSIKNANKDILTNGKGEAVKRSFFNAYMSGLMIAVSPANIVFWLGIFGTALATSLGRVHGIGFFLVAAGILSGILIHDLGLLIIVQISRRFMNRIVIKWTSVIAGIILLGFALYFGYEFILGLKDMF</sequence>
<dbReference type="AlphaFoldDB" id="V6IUU7"/>
<feature type="transmembrane region" description="Helical" evidence="6">
    <location>
        <begin position="144"/>
        <end position="170"/>
    </location>
</feature>
<keyword evidence="3 6" id="KW-0812">Transmembrane</keyword>
<keyword evidence="4 6" id="KW-1133">Transmembrane helix</keyword>
<keyword evidence="5 6" id="KW-0472">Membrane</keyword>
<dbReference type="Pfam" id="PF01810">
    <property type="entry name" value="LysE"/>
    <property type="match status" value="1"/>
</dbReference>
<evidence type="ECO:0000256" key="6">
    <source>
        <dbReference type="SAM" id="Phobius"/>
    </source>
</evidence>
<protein>
    <submittedName>
        <fullName evidence="7">Membrane protein</fullName>
    </submittedName>
</protein>
<feature type="transmembrane region" description="Helical" evidence="6">
    <location>
        <begin position="6"/>
        <end position="27"/>
    </location>
</feature>
<keyword evidence="8" id="KW-1185">Reference proteome</keyword>
<evidence type="ECO:0000313" key="8">
    <source>
        <dbReference type="Proteomes" id="UP000018296"/>
    </source>
</evidence>
<evidence type="ECO:0000256" key="5">
    <source>
        <dbReference type="ARBA" id="ARBA00023136"/>
    </source>
</evidence>